<dbReference type="InterPro" id="IPR005467">
    <property type="entry name" value="His_kinase_dom"/>
</dbReference>
<dbReference type="PANTHER" id="PTHR42878:SF7">
    <property type="entry name" value="SENSOR HISTIDINE KINASE GLRK"/>
    <property type="match status" value="1"/>
</dbReference>
<evidence type="ECO:0000256" key="10">
    <source>
        <dbReference type="ARBA" id="ARBA00022840"/>
    </source>
</evidence>
<keyword evidence="11 15" id="KW-1133">Transmembrane helix</keyword>
<keyword evidence="5" id="KW-0597">Phosphoprotein</keyword>
<name>A0A8J3BGY5_9ACTN</name>
<feature type="transmembrane region" description="Helical" evidence="15">
    <location>
        <begin position="243"/>
        <end position="264"/>
    </location>
</feature>
<dbReference type="GO" id="GO:0000156">
    <property type="term" value="F:phosphorelay response regulator activity"/>
    <property type="evidence" value="ECO:0007669"/>
    <property type="project" value="TreeGrafter"/>
</dbReference>
<gene>
    <name evidence="18" type="ORF">GCM10010123_41160</name>
</gene>
<dbReference type="SUPFAM" id="SSF55785">
    <property type="entry name" value="PYP-like sensor domain (PAS domain)"/>
    <property type="match status" value="1"/>
</dbReference>
<keyword evidence="19" id="KW-1185">Reference proteome</keyword>
<protein>
    <recommendedName>
        <fullName evidence="14">Sensor-like histidine kinase SenX3</fullName>
        <ecNumber evidence="3">2.7.13.3</ecNumber>
    </recommendedName>
</protein>
<evidence type="ECO:0000256" key="7">
    <source>
        <dbReference type="ARBA" id="ARBA00022692"/>
    </source>
</evidence>
<dbReference type="PRINTS" id="PR00344">
    <property type="entry name" value="BCTRLSENSOR"/>
</dbReference>
<dbReference type="PANTHER" id="PTHR42878">
    <property type="entry name" value="TWO-COMPONENT HISTIDINE KINASE"/>
    <property type="match status" value="1"/>
</dbReference>
<dbReference type="Pfam" id="PF02518">
    <property type="entry name" value="HATPase_c"/>
    <property type="match status" value="1"/>
</dbReference>
<keyword evidence="12" id="KW-0902">Two-component regulatory system</keyword>
<feature type="domain" description="PAS" evidence="17">
    <location>
        <begin position="321"/>
        <end position="357"/>
    </location>
</feature>
<feature type="domain" description="Histidine kinase" evidence="16">
    <location>
        <begin position="452"/>
        <end position="666"/>
    </location>
</feature>
<evidence type="ECO:0000313" key="18">
    <source>
        <dbReference type="EMBL" id="GGK07113.1"/>
    </source>
</evidence>
<dbReference type="GO" id="GO:0007234">
    <property type="term" value="P:osmosensory signaling via phosphorelay pathway"/>
    <property type="evidence" value="ECO:0007669"/>
    <property type="project" value="TreeGrafter"/>
</dbReference>
<proteinExistence type="predicted"/>
<keyword evidence="9" id="KW-0418">Kinase</keyword>
<dbReference type="Pfam" id="PF00512">
    <property type="entry name" value="HisKA"/>
    <property type="match status" value="1"/>
</dbReference>
<accession>A0A8J3BGY5</accession>
<evidence type="ECO:0000256" key="2">
    <source>
        <dbReference type="ARBA" id="ARBA00004651"/>
    </source>
</evidence>
<feature type="transmembrane region" description="Helical" evidence="15">
    <location>
        <begin position="123"/>
        <end position="149"/>
    </location>
</feature>
<dbReference type="Pfam" id="PF05231">
    <property type="entry name" value="MASE1"/>
    <property type="match status" value="1"/>
</dbReference>
<dbReference type="CDD" id="cd00130">
    <property type="entry name" value="PAS"/>
    <property type="match status" value="1"/>
</dbReference>
<sequence>MPGFPAALARTAAFALAYLAAAYAGRLTVLDGTNLSLVWPAAGVAVVWFAALRRSPWPLLDPLALAAVTLVANVATGAALPLATAFAVANIVQTKLCVAILERLCPHLWGAGGRAPMARLGDLWGLAIAAAASTAAGAAIGPTAVWLIGNGSYSPWTTGVWLTRNTVSVLLIAAIGLRIGARLAARPPGRPRLPRLPHPRRLVEGAALVACSTVVYVVGFAVADRLPVAFLLLGVTIWAALRFSTSFVLGHDLAVGAIAVLFTLRGDGPFAAIGDFTARALVAQAFVGMVAVVGLALALGRDEKAALVAQLTRARQEAGAQAGLLTAIIDSMSDGVGVLDATGRFVVRNPAATALLGRPGAPPERVGDYDLYRPDGAPLAGVDLAYVRALAGEDVPAMDVLVRNAPAPDRILNVRATALPATADRDARAVIVFTDVTADRRHRDELTAFAGVVAHDLLNPLATIDGWTEFLADVVAETPDHPATAEVRTSVNRIRRAGVRMRDLINDLLDHSTATEAALAPTDVELADLVADVRATRGGPATYHVDALPAVHADPRLVRQLLDQLIDNAVTYATPGTTPHVGISATAADDGLVAVRVSDNGIGIPAGQHGAIFGNFHRAHPDVEVAGSGLGLAICQRIVERHGGTISAADNPGGGARITFTLPVAASR</sequence>
<dbReference type="SMART" id="SM00387">
    <property type="entry name" value="HATPase_c"/>
    <property type="match status" value="1"/>
</dbReference>
<dbReference type="CDD" id="cd00082">
    <property type="entry name" value="HisKA"/>
    <property type="match status" value="1"/>
</dbReference>
<dbReference type="InterPro" id="IPR036097">
    <property type="entry name" value="HisK_dim/P_sf"/>
</dbReference>
<dbReference type="Gene3D" id="1.10.287.130">
    <property type="match status" value="1"/>
</dbReference>
<organism evidence="18 19">
    <name type="scientific">Pilimelia anulata</name>
    <dbReference type="NCBI Taxonomy" id="53371"/>
    <lineage>
        <taxon>Bacteria</taxon>
        <taxon>Bacillati</taxon>
        <taxon>Actinomycetota</taxon>
        <taxon>Actinomycetes</taxon>
        <taxon>Micromonosporales</taxon>
        <taxon>Micromonosporaceae</taxon>
        <taxon>Pilimelia</taxon>
    </lineage>
</organism>
<feature type="transmembrane region" description="Helical" evidence="15">
    <location>
        <begin position="276"/>
        <end position="299"/>
    </location>
</feature>
<dbReference type="SUPFAM" id="SSF47384">
    <property type="entry name" value="Homodimeric domain of signal transducing histidine kinase"/>
    <property type="match status" value="1"/>
</dbReference>
<dbReference type="InterPro" id="IPR003594">
    <property type="entry name" value="HATPase_dom"/>
</dbReference>
<keyword evidence="13 15" id="KW-0472">Membrane</keyword>
<dbReference type="Gene3D" id="3.30.450.20">
    <property type="entry name" value="PAS domain"/>
    <property type="match status" value="1"/>
</dbReference>
<comment type="subcellular location">
    <subcellularLocation>
        <location evidence="2">Cell membrane</location>
        <topology evidence="2">Multi-pass membrane protein</topology>
    </subcellularLocation>
</comment>
<reference evidence="18" key="2">
    <citation type="submission" date="2020-09" db="EMBL/GenBank/DDBJ databases">
        <authorList>
            <person name="Sun Q."/>
            <person name="Ohkuma M."/>
        </authorList>
    </citation>
    <scope>NUCLEOTIDE SEQUENCE</scope>
    <source>
        <strain evidence="18">JCM 3090</strain>
    </source>
</reference>
<dbReference type="InterPro" id="IPR004358">
    <property type="entry name" value="Sig_transdc_His_kin-like_C"/>
</dbReference>
<dbReference type="GO" id="GO:0030295">
    <property type="term" value="F:protein kinase activator activity"/>
    <property type="evidence" value="ECO:0007669"/>
    <property type="project" value="TreeGrafter"/>
</dbReference>
<dbReference type="SMART" id="SM00091">
    <property type="entry name" value="PAS"/>
    <property type="match status" value="1"/>
</dbReference>
<dbReference type="GO" id="GO:0000155">
    <property type="term" value="F:phosphorelay sensor kinase activity"/>
    <property type="evidence" value="ECO:0007669"/>
    <property type="project" value="InterPro"/>
</dbReference>
<evidence type="ECO:0000256" key="5">
    <source>
        <dbReference type="ARBA" id="ARBA00022553"/>
    </source>
</evidence>
<comment type="catalytic activity">
    <reaction evidence="1">
        <text>ATP + protein L-histidine = ADP + protein N-phospho-L-histidine.</text>
        <dbReference type="EC" id="2.7.13.3"/>
    </reaction>
</comment>
<keyword evidence="4" id="KW-1003">Cell membrane</keyword>
<comment type="caution">
    <text evidence="18">The sequence shown here is derived from an EMBL/GenBank/DDBJ whole genome shotgun (WGS) entry which is preliminary data.</text>
</comment>
<reference evidence="18" key="1">
    <citation type="journal article" date="2014" name="Int. J. Syst. Evol. Microbiol.">
        <title>Complete genome sequence of Corynebacterium casei LMG S-19264T (=DSM 44701T), isolated from a smear-ripened cheese.</title>
        <authorList>
            <consortium name="US DOE Joint Genome Institute (JGI-PGF)"/>
            <person name="Walter F."/>
            <person name="Albersmeier A."/>
            <person name="Kalinowski J."/>
            <person name="Ruckert C."/>
        </authorList>
    </citation>
    <scope>NUCLEOTIDE SEQUENCE</scope>
    <source>
        <strain evidence="18">JCM 3090</strain>
    </source>
</reference>
<evidence type="ECO:0000256" key="4">
    <source>
        <dbReference type="ARBA" id="ARBA00022475"/>
    </source>
</evidence>
<evidence type="ECO:0000256" key="13">
    <source>
        <dbReference type="ARBA" id="ARBA00023136"/>
    </source>
</evidence>
<feature type="transmembrane region" description="Helical" evidence="15">
    <location>
        <begin position="161"/>
        <end position="181"/>
    </location>
</feature>
<dbReference type="InterPro" id="IPR000014">
    <property type="entry name" value="PAS"/>
</dbReference>
<dbReference type="EC" id="2.7.13.3" evidence="3"/>
<evidence type="ECO:0000313" key="19">
    <source>
        <dbReference type="Proteomes" id="UP000649739"/>
    </source>
</evidence>
<dbReference type="RefSeq" id="WP_229784295.1">
    <property type="nucleotide sequence ID" value="NZ_BMQB01000011.1"/>
</dbReference>
<dbReference type="Pfam" id="PF08448">
    <property type="entry name" value="PAS_4"/>
    <property type="match status" value="1"/>
</dbReference>
<dbReference type="InterPro" id="IPR035965">
    <property type="entry name" value="PAS-like_dom_sf"/>
</dbReference>
<dbReference type="PROSITE" id="PS50112">
    <property type="entry name" value="PAS"/>
    <property type="match status" value="1"/>
</dbReference>
<dbReference type="InterPro" id="IPR013656">
    <property type="entry name" value="PAS_4"/>
</dbReference>
<keyword evidence="8" id="KW-0547">Nucleotide-binding</keyword>
<dbReference type="PROSITE" id="PS50109">
    <property type="entry name" value="HIS_KIN"/>
    <property type="match status" value="1"/>
</dbReference>
<dbReference type="GO" id="GO:0005524">
    <property type="term" value="F:ATP binding"/>
    <property type="evidence" value="ECO:0007669"/>
    <property type="project" value="UniProtKB-KW"/>
</dbReference>
<dbReference type="EMBL" id="BMQB01000011">
    <property type="protein sequence ID" value="GGK07113.1"/>
    <property type="molecule type" value="Genomic_DNA"/>
</dbReference>
<dbReference type="InterPro" id="IPR003661">
    <property type="entry name" value="HisK_dim/P_dom"/>
</dbReference>
<evidence type="ECO:0000256" key="11">
    <source>
        <dbReference type="ARBA" id="ARBA00022989"/>
    </source>
</evidence>
<dbReference type="Gene3D" id="3.30.565.10">
    <property type="entry name" value="Histidine kinase-like ATPase, C-terminal domain"/>
    <property type="match status" value="1"/>
</dbReference>
<evidence type="ECO:0000256" key="1">
    <source>
        <dbReference type="ARBA" id="ARBA00000085"/>
    </source>
</evidence>
<dbReference type="GO" id="GO:0005886">
    <property type="term" value="C:plasma membrane"/>
    <property type="evidence" value="ECO:0007669"/>
    <property type="project" value="UniProtKB-SubCell"/>
</dbReference>
<evidence type="ECO:0000256" key="6">
    <source>
        <dbReference type="ARBA" id="ARBA00022679"/>
    </source>
</evidence>
<dbReference type="SMART" id="SM00388">
    <property type="entry name" value="HisKA"/>
    <property type="match status" value="1"/>
</dbReference>
<dbReference type="Proteomes" id="UP000649739">
    <property type="component" value="Unassembled WGS sequence"/>
</dbReference>
<evidence type="ECO:0000256" key="14">
    <source>
        <dbReference type="ARBA" id="ARBA00039401"/>
    </source>
</evidence>
<evidence type="ECO:0000256" key="8">
    <source>
        <dbReference type="ARBA" id="ARBA00022741"/>
    </source>
</evidence>
<evidence type="ECO:0000256" key="15">
    <source>
        <dbReference type="SAM" id="Phobius"/>
    </source>
</evidence>
<dbReference type="InterPro" id="IPR050351">
    <property type="entry name" value="BphY/WalK/GraS-like"/>
</dbReference>
<keyword evidence="7 15" id="KW-0812">Transmembrane</keyword>
<evidence type="ECO:0000259" key="17">
    <source>
        <dbReference type="PROSITE" id="PS50112"/>
    </source>
</evidence>
<dbReference type="SUPFAM" id="SSF55874">
    <property type="entry name" value="ATPase domain of HSP90 chaperone/DNA topoisomerase II/histidine kinase"/>
    <property type="match status" value="1"/>
</dbReference>
<dbReference type="InterPro" id="IPR007895">
    <property type="entry name" value="MASE1"/>
</dbReference>
<feature type="transmembrane region" description="Helical" evidence="15">
    <location>
        <begin position="34"/>
        <end position="52"/>
    </location>
</feature>
<keyword evidence="10" id="KW-0067">ATP-binding</keyword>
<evidence type="ECO:0000259" key="16">
    <source>
        <dbReference type="PROSITE" id="PS50109"/>
    </source>
</evidence>
<dbReference type="CDD" id="cd00075">
    <property type="entry name" value="HATPase"/>
    <property type="match status" value="1"/>
</dbReference>
<keyword evidence="6" id="KW-0808">Transferase</keyword>
<feature type="transmembrane region" description="Helical" evidence="15">
    <location>
        <begin position="202"/>
        <end position="223"/>
    </location>
</feature>
<dbReference type="InterPro" id="IPR036890">
    <property type="entry name" value="HATPase_C_sf"/>
</dbReference>
<evidence type="ECO:0000256" key="12">
    <source>
        <dbReference type="ARBA" id="ARBA00023012"/>
    </source>
</evidence>
<evidence type="ECO:0000256" key="9">
    <source>
        <dbReference type="ARBA" id="ARBA00022777"/>
    </source>
</evidence>
<evidence type="ECO:0000256" key="3">
    <source>
        <dbReference type="ARBA" id="ARBA00012438"/>
    </source>
</evidence>
<dbReference type="AlphaFoldDB" id="A0A8J3BGY5"/>